<dbReference type="EMBL" id="AMYB01000005">
    <property type="protein sequence ID" value="OAD01975.1"/>
    <property type="molecule type" value="Genomic_DNA"/>
</dbReference>
<evidence type="ECO:0000313" key="2">
    <source>
        <dbReference type="EMBL" id="OAD01975.1"/>
    </source>
</evidence>
<dbReference type="Proteomes" id="UP000077051">
    <property type="component" value="Unassembled WGS sequence"/>
</dbReference>
<evidence type="ECO:0000259" key="1">
    <source>
        <dbReference type="PROSITE" id="PS50003"/>
    </source>
</evidence>
<dbReference type="InterPro" id="IPR039486">
    <property type="entry name" value="Mug56/Spo71_PH"/>
</dbReference>
<dbReference type="GO" id="GO:1902657">
    <property type="term" value="P:protein localization to prospore membrane"/>
    <property type="evidence" value="ECO:0007669"/>
    <property type="project" value="InterPro"/>
</dbReference>
<dbReference type="PROSITE" id="PS50003">
    <property type="entry name" value="PH_DOMAIN"/>
    <property type="match status" value="1"/>
</dbReference>
<dbReference type="InterPro" id="IPR001849">
    <property type="entry name" value="PH_domain"/>
</dbReference>
<dbReference type="InterPro" id="IPR011993">
    <property type="entry name" value="PH-like_dom_sf"/>
</dbReference>
<dbReference type="SUPFAM" id="SSF50729">
    <property type="entry name" value="PH domain-like"/>
    <property type="match status" value="1"/>
</dbReference>
<dbReference type="Pfam" id="PF15404">
    <property type="entry name" value="PH_4"/>
    <property type="match status" value="1"/>
</dbReference>
<evidence type="ECO:0000313" key="3">
    <source>
        <dbReference type="Proteomes" id="UP000077051"/>
    </source>
</evidence>
<dbReference type="InterPro" id="IPR057379">
    <property type="entry name" value="PH_SPO71"/>
</dbReference>
<dbReference type="PANTHER" id="PTHR28076">
    <property type="entry name" value="SPORULATION-SPECIFIC PROTEIN 71"/>
    <property type="match status" value="1"/>
</dbReference>
<comment type="caution">
    <text evidence="2">The sequence shown here is derived from an EMBL/GenBank/DDBJ whole genome shotgun (WGS) entry which is preliminary data.</text>
</comment>
<dbReference type="OrthoDB" id="5579281at2759"/>
<dbReference type="SMART" id="SM00233">
    <property type="entry name" value="PH"/>
    <property type="match status" value="3"/>
</dbReference>
<accession>A0A168K434</accession>
<dbReference type="CDD" id="cd00821">
    <property type="entry name" value="PH"/>
    <property type="match status" value="1"/>
</dbReference>
<gene>
    <name evidence="2" type="ORF">MUCCIDRAFT_111323</name>
</gene>
<dbReference type="Pfam" id="PF23207">
    <property type="entry name" value="PH_SPO71"/>
    <property type="match status" value="1"/>
</dbReference>
<dbReference type="VEuPathDB" id="FungiDB:MUCCIDRAFT_111323"/>
<keyword evidence="3" id="KW-1185">Reference proteome</keyword>
<dbReference type="STRING" id="747725.A0A168K434"/>
<dbReference type="Gene3D" id="2.30.29.30">
    <property type="entry name" value="Pleckstrin-homology domain (PH domain)/Phosphotyrosine-binding domain (PTB)"/>
    <property type="match status" value="1"/>
</dbReference>
<dbReference type="AlphaFoldDB" id="A0A168K434"/>
<reference evidence="2 3" key="1">
    <citation type="submission" date="2015-06" db="EMBL/GenBank/DDBJ databases">
        <title>Expansion of signal transduction pathways in fungi by whole-genome duplication.</title>
        <authorList>
            <consortium name="DOE Joint Genome Institute"/>
            <person name="Corrochano L.M."/>
            <person name="Kuo A."/>
            <person name="Marcet-Houben M."/>
            <person name="Polaino S."/>
            <person name="Salamov A."/>
            <person name="Villalobos J.M."/>
            <person name="Alvarez M.I."/>
            <person name="Avalos J."/>
            <person name="Benito E.P."/>
            <person name="Benoit I."/>
            <person name="Burger G."/>
            <person name="Camino L.P."/>
            <person name="Canovas D."/>
            <person name="Cerda-Olmedo E."/>
            <person name="Cheng J.-F."/>
            <person name="Dominguez A."/>
            <person name="Elias M."/>
            <person name="Eslava A.P."/>
            <person name="Glaser F."/>
            <person name="Grimwood J."/>
            <person name="Gutierrez G."/>
            <person name="Heitman J."/>
            <person name="Henrissat B."/>
            <person name="Iturriaga E.A."/>
            <person name="Lang B.F."/>
            <person name="Lavin J.L."/>
            <person name="Lee S."/>
            <person name="Li W."/>
            <person name="Lindquist E."/>
            <person name="Lopez-Garcia S."/>
            <person name="Luque E.M."/>
            <person name="Marcos A.T."/>
            <person name="Martin J."/>
            <person name="Mccluskey K."/>
            <person name="Medina H.R."/>
            <person name="Miralles-Duran A."/>
            <person name="Miyazaki A."/>
            <person name="Munoz-Torres E."/>
            <person name="Oguiza J.A."/>
            <person name="Ohm R."/>
            <person name="Olmedo M."/>
            <person name="Orejas M."/>
            <person name="Ortiz-Castellanos L."/>
            <person name="Pisabarro A.G."/>
            <person name="Rodriguez-Romero J."/>
            <person name="Ruiz-Herrera J."/>
            <person name="Ruiz-Vazquez R."/>
            <person name="Sanz C."/>
            <person name="Schackwitz W."/>
            <person name="Schmutz J."/>
            <person name="Shahriari M."/>
            <person name="Shelest E."/>
            <person name="Silva-Franco F."/>
            <person name="Soanes D."/>
            <person name="Syed K."/>
            <person name="Tagua V.G."/>
            <person name="Talbot N.J."/>
            <person name="Thon M."/>
            <person name="De Vries R.P."/>
            <person name="Wiebenga A."/>
            <person name="Yadav J.S."/>
            <person name="Braun E.L."/>
            <person name="Baker S."/>
            <person name="Garre V."/>
            <person name="Horwitz B."/>
            <person name="Torres-Martinez S."/>
            <person name="Idnurm A."/>
            <person name="Herrera-Estrella A."/>
            <person name="Gabaldon T."/>
            <person name="Grigoriev I.V."/>
        </authorList>
    </citation>
    <scope>NUCLEOTIDE SEQUENCE [LARGE SCALE GENOMIC DNA]</scope>
    <source>
        <strain evidence="2 3">CBS 277.49</strain>
    </source>
</reference>
<feature type="domain" description="PH" evidence="1">
    <location>
        <begin position="580"/>
        <end position="751"/>
    </location>
</feature>
<protein>
    <recommendedName>
        <fullName evidence="1">PH domain-containing protein</fullName>
    </recommendedName>
</protein>
<dbReference type="InterPro" id="IPR040345">
    <property type="entry name" value="Mug56/Spo71"/>
</dbReference>
<dbReference type="PANTHER" id="PTHR28076:SF1">
    <property type="entry name" value="PROSPORE MEMBRANE ADAPTER PROTEIN SPO71"/>
    <property type="match status" value="1"/>
</dbReference>
<name>A0A168K434_MUCCL</name>
<sequence>MPDQALHTLEEYPTFIPLITTDSASSRSKAITSSSDESIQSDFLSPFTAAATTDAAAAATTDQINQSNVHRDDLVIPVHQEQRPVQNDRVLKQGLVLCTRTAQWYTRKKSTTRELQLRKTRLRWRQFKAVLRADKIELFHVTVCTDNVALNRELKNAIIQTTFLHTQRIAHVIYLNNKYPYRRVRLSLVSAHDYIWCLEFVHHQTKSIVSFHFQSASLSEAQDWYMALYHTLPALPACKKPIPAFVDIQVMIDTPMQVRLPLDYVLKHTKQEDTLLNIHIQDIKPVIRSLLQKDELLHTADWLRNDFRLCWRPMDVSNKRTSTVITSGDRIEWLPENTVLIGPQLIEQRHVLELHTSEEPEEKCKLERRIITFDSLLINKTWTKAKGSQQKTKCKKSYFYVVLYGHHLFFFDGPYYYYYKRQAQRLENQRQREEQSKQKKQNNWFSATTGLLLQQRKLIISKENKKRIYELGNQSSPHFKYASPESVPLPDPTKLVNAHLLLDLHRVTRVQPMLQKGTQQATSNTFEIHMEDAVLYYEAPSTQVMLQWVTLISNTIKTEHLLVNSSLSYRHHRGYDGNKSILQSGFLYVKQDFKRSFQPHYCVLTKSENYDGLIMFDTLHNCSKSSDVGGGEHRQQRKELLLYQKKRVLLHLKDAYVYSGDECILDKYEQEKVEPLRFYKDGIVTGGNKTSECIFVIWQIAKRRFVPNVREYMSIFKLGHRLGNRGRCWVFKARSKQERDEWIEALSVEFGLLSGQK</sequence>
<organism evidence="2 3">
    <name type="scientific">Mucor lusitanicus CBS 277.49</name>
    <dbReference type="NCBI Taxonomy" id="747725"/>
    <lineage>
        <taxon>Eukaryota</taxon>
        <taxon>Fungi</taxon>
        <taxon>Fungi incertae sedis</taxon>
        <taxon>Mucoromycota</taxon>
        <taxon>Mucoromycotina</taxon>
        <taxon>Mucoromycetes</taxon>
        <taxon>Mucorales</taxon>
        <taxon>Mucorineae</taxon>
        <taxon>Mucoraceae</taxon>
        <taxon>Mucor</taxon>
    </lineage>
</organism>
<proteinExistence type="predicted"/>